<evidence type="ECO:0000256" key="4">
    <source>
        <dbReference type="ARBA" id="ARBA00022801"/>
    </source>
</evidence>
<dbReference type="InterPro" id="IPR036412">
    <property type="entry name" value="HAD-like_sf"/>
</dbReference>
<feature type="site" description="Stabilizes the phosphoryl group" evidence="9">
    <location>
        <position position="112"/>
    </location>
</feature>
<evidence type="ECO:0000256" key="6">
    <source>
        <dbReference type="ARBA" id="ARBA00031828"/>
    </source>
</evidence>
<dbReference type="Gene3D" id="3.40.50.1000">
    <property type="entry name" value="HAD superfamily/HAD-like"/>
    <property type="match status" value="1"/>
</dbReference>
<feature type="active site" description="Nucleophile" evidence="8">
    <location>
        <position position="12"/>
    </location>
</feature>
<gene>
    <name evidence="11" type="ORF">C0V82_26320</name>
</gene>
<dbReference type="EMBL" id="CP025615">
    <property type="protein sequence ID" value="AUN33928.1"/>
    <property type="molecule type" value="Genomic_DNA"/>
</dbReference>
<dbReference type="InterPro" id="IPR006543">
    <property type="entry name" value="Histidinol-phos"/>
</dbReference>
<keyword evidence="2 7" id="KW-0963">Cytoplasm</keyword>
<feature type="binding site" evidence="10">
    <location>
        <position position="93"/>
    </location>
    <ligand>
        <name>Zn(2+)</name>
        <dbReference type="ChEBI" id="CHEBI:29105"/>
    </ligand>
</feature>
<evidence type="ECO:0000256" key="10">
    <source>
        <dbReference type="PIRSR" id="PIRSR004682-4"/>
    </source>
</evidence>
<dbReference type="PIRSF" id="PIRSF004682">
    <property type="entry name" value="GmhB"/>
    <property type="match status" value="1"/>
</dbReference>
<dbReference type="InterPro" id="IPR004446">
    <property type="entry name" value="Heptose_bisP_phosphatase"/>
</dbReference>
<dbReference type="InterPro" id="IPR023214">
    <property type="entry name" value="HAD_sf"/>
</dbReference>
<feature type="site" description="Stabilizes the phosphoryl group" evidence="9">
    <location>
        <position position="111"/>
    </location>
</feature>
<keyword evidence="5 7" id="KW-0119">Carbohydrate metabolism</keyword>
<dbReference type="GO" id="GO:0005737">
    <property type="term" value="C:cytoplasm"/>
    <property type="evidence" value="ECO:0007669"/>
    <property type="project" value="UniProtKB-SubCell"/>
</dbReference>
<sequence length="173" mass="19357">MSDLLRPAAFLDRDGVLNLDIGYAHRPEQIVWLPNVSSAIRYLNEAGYYVFVVTNQAGVARGYYDEAAVQTLHVWMQEQLRQDGAHVDDWRYCPYHPDGTVVAYRRDDDWRKPSPGMILDLARCWPIDMAGSFLIGDRASDLEAAAAAGIKGHLANAAGLLDQVRHLTSDRSK</sequence>
<feature type="binding site" evidence="10">
    <location>
        <position position="137"/>
    </location>
    <ligand>
        <name>Mg(2+)</name>
        <dbReference type="ChEBI" id="CHEBI:18420"/>
    </ligand>
</feature>
<keyword evidence="10" id="KW-0862">Zinc</keyword>
<evidence type="ECO:0000256" key="7">
    <source>
        <dbReference type="PIRNR" id="PIRNR004682"/>
    </source>
</evidence>
<feature type="active site" description="Proton donor" evidence="8">
    <location>
        <position position="14"/>
    </location>
</feature>
<evidence type="ECO:0000256" key="3">
    <source>
        <dbReference type="ARBA" id="ARBA00022723"/>
    </source>
</evidence>
<keyword evidence="11" id="KW-0614">Plasmid</keyword>
<feature type="binding site" evidence="10">
    <location>
        <position position="14"/>
    </location>
    <ligand>
        <name>Mg(2+)</name>
        <dbReference type="ChEBI" id="CHEBI:18420"/>
    </ligand>
</feature>
<keyword evidence="10" id="KW-0460">Magnesium</keyword>
<name>A0A2K9NLH2_9PROT</name>
<evidence type="ECO:0000256" key="2">
    <source>
        <dbReference type="ARBA" id="ARBA00022490"/>
    </source>
</evidence>
<dbReference type="NCBIfam" id="TIGR01656">
    <property type="entry name" value="Histidinol-ppas"/>
    <property type="match status" value="1"/>
</dbReference>
<feature type="binding site" evidence="10">
    <location>
        <position position="12"/>
    </location>
    <ligand>
        <name>Mg(2+)</name>
        <dbReference type="ChEBI" id="CHEBI:18420"/>
    </ligand>
</feature>
<feature type="site" description="Stabilizes the phosphoryl group" evidence="9">
    <location>
        <position position="54"/>
    </location>
</feature>
<proteinExistence type="inferred from homology"/>
<keyword evidence="3 10" id="KW-0479">Metal-binding</keyword>
<geneLocation type="plasmid" evidence="11 12">
    <name>unnamed3</name>
</geneLocation>
<dbReference type="SUPFAM" id="SSF56784">
    <property type="entry name" value="HAD-like"/>
    <property type="match status" value="1"/>
</dbReference>
<dbReference type="PANTHER" id="PTHR42891:SF1">
    <property type="entry name" value="D-GLYCERO-BETA-D-MANNO-HEPTOSE-1,7-BISPHOSPHATE 7-PHOSPHATASE"/>
    <property type="match status" value="1"/>
</dbReference>
<dbReference type="KEGG" id="ncb:C0V82_26320"/>
<dbReference type="PANTHER" id="PTHR42891">
    <property type="entry name" value="D-GLYCERO-BETA-D-MANNO-HEPTOSE-1,7-BISPHOSPHATE 7-PHOSPHATASE"/>
    <property type="match status" value="1"/>
</dbReference>
<evidence type="ECO:0000256" key="1">
    <source>
        <dbReference type="ARBA" id="ARBA00004496"/>
    </source>
</evidence>
<dbReference type="NCBIfam" id="TIGR01662">
    <property type="entry name" value="HAD-SF-IIIA"/>
    <property type="match status" value="1"/>
</dbReference>
<evidence type="ECO:0000256" key="5">
    <source>
        <dbReference type="ARBA" id="ARBA00023277"/>
    </source>
</evidence>
<dbReference type="GO" id="GO:0005975">
    <property type="term" value="P:carbohydrate metabolic process"/>
    <property type="evidence" value="ECO:0007669"/>
    <property type="project" value="InterPro"/>
</dbReference>
<protein>
    <recommendedName>
        <fullName evidence="6 7">D,D-heptose 1,7-bisphosphate phosphatase</fullName>
        <ecNumber evidence="7">3.1.3.-</ecNumber>
    </recommendedName>
</protein>
<dbReference type="Pfam" id="PF13242">
    <property type="entry name" value="Hydrolase_like"/>
    <property type="match status" value="1"/>
</dbReference>
<reference evidence="11 12" key="1">
    <citation type="submission" date="2017-12" db="EMBL/GenBank/DDBJ databases">
        <title>Genomes of bacteria within cyanobacterial aggregates.</title>
        <authorList>
            <person name="Cai H."/>
        </authorList>
    </citation>
    <scope>NUCLEOTIDE SEQUENCE [LARGE SCALE GENOMIC DNA]</scope>
    <source>
        <strain evidence="11 12">TH16</strain>
        <plasmid evidence="11 12">unnamed3</plasmid>
    </source>
</reference>
<comment type="cofactor">
    <cofactor evidence="10">
        <name>Mg(2+)</name>
        <dbReference type="ChEBI" id="CHEBI:18420"/>
    </cofactor>
</comment>
<dbReference type="RefSeq" id="WP_102115430.1">
    <property type="nucleotide sequence ID" value="NZ_BMGN01000013.1"/>
</dbReference>
<evidence type="ECO:0000256" key="8">
    <source>
        <dbReference type="PIRSR" id="PIRSR004682-1"/>
    </source>
</evidence>
<comment type="subcellular location">
    <subcellularLocation>
        <location evidence="1 7">Cytoplasm</location>
    </subcellularLocation>
</comment>
<evidence type="ECO:0000256" key="9">
    <source>
        <dbReference type="PIRSR" id="PIRSR004682-3"/>
    </source>
</evidence>
<dbReference type="CDD" id="cd07503">
    <property type="entry name" value="HAD_HisB-N"/>
    <property type="match status" value="1"/>
</dbReference>
<organism evidence="11 12">
    <name type="scientific">Niveispirillum cyanobacteriorum</name>
    <dbReference type="NCBI Taxonomy" id="1612173"/>
    <lineage>
        <taxon>Bacteria</taxon>
        <taxon>Pseudomonadati</taxon>
        <taxon>Pseudomonadota</taxon>
        <taxon>Alphaproteobacteria</taxon>
        <taxon>Rhodospirillales</taxon>
        <taxon>Azospirillaceae</taxon>
        <taxon>Niveispirillum</taxon>
    </lineage>
</organism>
<dbReference type="Proteomes" id="UP000234752">
    <property type="component" value="Plasmid unnamed3"/>
</dbReference>
<dbReference type="AlphaFoldDB" id="A0A2K9NLH2"/>
<keyword evidence="12" id="KW-1185">Reference proteome</keyword>
<dbReference type="GO" id="GO:0016791">
    <property type="term" value="F:phosphatase activity"/>
    <property type="evidence" value="ECO:0007669"/>
    <property type="project" value="InterPro"/>
</dbReference>
<evidence type="ECO:0000313" key="12">
    <source>
        <dbReference type="Proteomes" id="UP000234752"/>
    </source>
</evidence>
<comment type="similarity">
    <text evidence="7">Belongs to the gmhB family.</text>
</comment>
<dbReference type="OrthoDB" id="9814110at2"/>
<evidence type="ECO:0000313" key="11">
    <source>
        <dbReference type="EMBL" id="AUN33928.1"/>
    </source>
</evidence>
<keyword evidence="4 7" id="KW-0378">Hydrolase</keyword>
<dbReference type="EC" id="3.1.3.-" evidence="7"/>
<dbReference type="InterPro" id="IPR006549">
    <property type="entry name" value="HAD-SF_hydro_IIIA"/>
</dbReference>
<comment type="cofactor">
    <cofactor evidence="10">
        <name>Zn(2+)</name>
        <dbReference type="ChEBI" id="CHEBI:29105"/>
    </cofactor>
</comment>
<accession>A0A2K9NLH2</accession>
<dbReference type="GO" id="GO:0046872">
    <property type="term" value="F:metal ion binding"/>
    <property type="evidence" value="ECO:0007669"/>
    <property type="project" value="UniProtKB-KW"/>
</dbReference>